<feature type="region of interest" description="Disordered" evidence="1">
    <location>
        <begin position="15"/>
        <end position="35"/>
    </location>
</feature>
<feature type="region of interest" description="Disordered" evidence="1">
    <location>
        <begin position="62"/>
        <end position="93"/>
    </location>
</feature>
<evidence type="ECO:0000256" key="1">
    <source>
        <dbReference type="SAM" id="MobiDB-lite"/>
    </source>
</evidence>
<accession>A0AA38FIJ7</accession>
<reference evidence="2 3" key="1">
    <citation type="journal article" date="2021" name="Nat. Plants">
        <title>The Taxus genome provides insights into paclitaxel biosynthesis.</title>
        <authorList>
            <person name="Xiong X."/>
            <person name="Gou J."/>
            <person name="Liao Q."/>
            <person name="Li Y."/>
            <person name="Zhou Q."/>
            <person name="Bi G."/>
            <person name="Li C."/>
            <person name="Du R."/>
            <person name="Wang X."/>
            <person name="Sun T."/>
            <person name="Guo L."/>
            <person name="Liang H."/>
            <person name="Lu P."/>
            <person name="Wu Y."/>
            <person name="Zhang Z."/>
            <person name="Ro D.K."/>
            <person name="Shang Y."/>
            <person name="Huang S."/>
            <person name="Yan J."/>
        </authorList>
    </citation>
    <scope>NUCLEOTIDE SEQUENCE [LARGE SCALE GENOMIC DNA]</scope>
    <source>
        <strain evidence="2">Ta-2019</strain>
    </source>
</reference>
<feature type="compositionally biased region" description="Polar residues" evidence="1">
    <location>
        <begin position="83"/>
        <end position="93"/>
    </location>
</feature>
<name>A0AA38FIJ7_TAXCH</name>
<dbReference type="AlphaFoldDB" id="A0AA38FIJ7"/>
<keyword evidence="3" id="KW-1185">Reference proteome</keyword>
<gene>
    <name evidence="2" type="ORF">KI387_008254</name>
</gene>
<feature type="non-terminal residue" evidence="2">
    <location>
        <position position="1"/>
    </location>
</feature>
<dbReference type="EMBL" id="JAHRHJ020000008">
    <property type="protein sequence ID" value="KAH9303850.1"/>
    <property type="molecule type" value="Genomic_DNA"/>
</dbReference>
<evidence type="ECO:0000313" key="3">
    <source>
        <dbReference type="Proteomes" id="UP000824469"/>
    </source>
</evidence>
<organism evidence="2 3">
    <name type="scientific">Taxus chinensis</name>
    <name type="common">Chinese yew</name>
    <name type="synonym">Taxus wallichiana var. chinensis</name>
    <dbReference type="NCBI Taxonomy" id="29808"/>
    <lineage>
        <taxon>Eukaryota</taxon>
        <taxon>Viridiplantae</taxon>
        <taxon>Streptophyta</taxon>
        <taxon>Embryophyta</taxon>
        <taxon>Tracheophyta</taxon>
        <taxon>Spermatophyta</taxon>
        <taxon>Pinopsida</taxon>
        <taxon>Pinidae</taxon>
        <taxon>Conifers II</taxon>
        <taxon>Cupressales</taxon>
        <taxon>Taxaceae</taxon>
        <taxon>Taxus</taxon>
    </lineage>
</organism>
<proteinExistence type="predicted"/>
<comment type="caution">
    <text evidence="2">The sequence shown here is derived from an EMBL/GenBank/DDBJ whole genome shotgun (WGS) entry which is preliminary data.</text>
</comment>
<protein>
    <submittedName>
        <fullName evidence="2">Uncharacterized protein</fullName>
    </submittedName>
</protein>
<feature type="compositionally biased region" description="Basic and acidic residues" evidence="1">
    <location>
        <begin position="62"/>
        <end position="82"/>
    </location>
</feature>
<sequence>WDSWDKSTRKTRIGRFGASQSISGGSEIFVPGSPGQLGQKYVEDANQPIRLETRDFRLRHLGQKYEEDAKSQRSRERMESRHVSSPQTRSKET</sequence>
<evidence type="ECO:0000313" key="2">
    <source>
        <dbReference type="EMBL" id="KAH9303850.1"/>
    </source>
</evidence>
<dbReference type="Proteomes" id="UP000824469">
    <property type="component" value="Unassembled WGS sequence"/>
</dbReference>